<dbReference type="Proteomes" id="UP000441925">
    <property type="component" value="Unassembled WGS sequence"/>
</dbReference>
<dbReference type="EMBL" id="VULQ01000018">
    <property type="protein sequence ID" value="MSS78697.1"/>
    <property type="molecule type" value="Genomic_DNA"/>
</dbReference>
<comment type="caution">
    <text evidence="1">The sequence shown here is derived from an EMBL/GenBank/DDBJ whole genome shotgun (WGS) entry which is preliminary data.</text>
</comment>
<accession>A0A6N7VXX5</accession>
<evidence type="ECO:0000313" key="1">
    <source>
        <dbReference type="EMBL" id="MSS78697.1"/>
    </source>
</evidence>
<reference evidence="1 2" key="1">
    <citation type="submission" date="2019-08" db="EMBL/GenBank/DDBJ databases">
        <title>In-depth cultivation of the pig gut microbiome towards novel bacterial diversity and tailored functional studies.</title>
        <authorList>
            <person name="Wylensek D."/>
            <person name="Hitch T.C.A."/>
            <person name="Clavel T."/>
        </authorList>
    </citation>
    <scope>NUCLEOTIDE SEQUENCE [LARGE SCALE GENOMIC DNA]</scope>
    <source>
        <strain evidence="1 2">WCA-380-WT-2B</strain>
    </source>
</reference>
<gene>
    <name evidence="1" type="ORF">FYJ26_09935</name>
</gene>
<dbReference type="AlphaFoldDB" id="A0A6N7VXX5"/>
<sequence>MKNNKLNYQKIAIKLASDSKKTIGFISFDEVESSDIVIKIAKECAKIKNTVYLNFTDMDNYFISDYTTMIKKEDNLARIDISLTEDSSNLINSDEFKKLIFDLKNKFDLILINESKDEAISYLLSAFDDEKILIAYENKTSKSKVVDAKKEFERLGSPIMGVVYNI</sequence>
<dbReference type="InterPro" id="IPR027417">
    <property type="entry name" value="P-loop_NTPase"/>
</dbReference>
<dbReference type="RefSeq" id="WP_154542011.1">
    <property type="nucleotide sequence ID" value="NZ_JAXDSU010000080.1"/>
</dbReference>
<protein>
    <submittedName>
        <fullName evidence="1">Uncharacterized protein</fullName>
    </submittedName>
</protein>
<keyword evidence="2" id="KW-1185">Reference proteome</keyword>
<organism evidence="1 2">
    <name type="scientific">Anaerococcus porci</name>
    <dbReference type="NCBI Taxonomy" id="2652269"/>
    <lineage>
        <taxon>Bacteria</taxon>
        <taxon>Bacillati</taxon>
        <taxon>Bacillota</taxon>
        <taxon>Tissierellia</taxon>
        <taxon>Tissierellales</taxon>
        <taxon>Peptoniphilaceae</taxon>
        <taxon>Anaerococcus</taxon>
    </lineage>
</organism>
<evidence type="ECO:0000313" key="2">
    <source>
        <dbReference type="Proteomes" id="UP000441925"/>
    </source>
</evidence>
<name>A0A6N7VXX5_9FIRM</name>
<proteinExistence type="predicted"/>
<dbReference type="Gene3D" id="3.40.50.300">
    <property type="entry name" value="P-loop containing nucleotide triphosphate hydrolases"/>
    <property type="match status" value="1"/>
</dbReference>